<evidence type="ECO:0000313" key="2">
    <source>
        <dbReference type="EMBL" id="GAP84803.2"/>
    </source>
</evidence>
<feature type="compositionally biased region" description="Polar residues" evidence="1">
    <location>
        <begin position="777"/>
        <end position="786"/>
    </location>
</feature>
<feature type="region of interest" description="Disordered" evidence="1">
    <location>
        <begin position="357"/>
        <end position="379"/>
    </location>
</feature>
<accession>A0A1W2TB02</accession>
<dbReference type="STRING" id="77044.A0A1W2TB02"/>
<dbReference type="OMA" id="CESKSHT"/>
<gene>
    <name evidence="2" type="ORF">SAMD00023353_0801160</name>
</gene>
<dbReference type="GO" id="GO:0008270">
    <property type="term" value="F:zinc ion binding"/>
    <property type="evidence" value="ECO:0007669"/>
    <property type="project" value="InterPro"/>
</dbReference>
<evidence type="ECO:0000256" key="1">
    <source>
        <dbReference type="SAM" id="MobiDB-lite"/>
    </source>
</evidence>
<organism evidence="2">
    <name type="scientific">Rosellinia necatrix</name>
    <name type="common">White root-rot fungus</name>
    <dbReference type="NCBI Taxonomy" id="77044"/>
    <lineage>
        <taxon>Eukaryota</taxon>
        <taxon>Fungi</taxon>
        <taxon>Dikarya</taxon>
        <taxon>Ascomycota</taxon>
        <taxon>Pezizomycotina</taxon>
        <taxon>Sordariomycetes</taxon>
        <taxon>Xylariomycetidae</taxon>
        <taxon>Xylariales</taxon>
        <taxon>Xylariaceae</taxon>
        <taxon>Rosellinia</taxon>
    </lineage>
</organism>
<dbReference type="AlphaFoldDB" id="A0A1W2TB02"/>
<reference evidence="2" key="1">
    <citation type="submission" date="2016-03" db="EMBL/GenBank/DDBJ databases">
        <title>Draft genome sequence of Rosellinia necatrix.</title>
        <authorList>
            <person name="Kanematsu S."/>
        </authorList>
    </citation>
    <scope>NUCLEOTIDE SEQUENCE [LARGE SCALE GENOMIC DNA]</scope>
    <source>
        <strain evidence="2">W97</strain>
    </source>
</reference>
<dbReference type="OrthoDB" id="5232836at2759"/>
<dbReference type="SUPFAM" id="SSF57701">
    <property type="entry name" value="Zn2/Cys6 DNA-binding domain"/>
    <property type="match status" value="1"/>
</dbReference>
<dbReference type="GO" id="GO:0000981">
    <property type="term" value="F:DNA-binding transcription factor activity, RNA polymerase II-specific"/>
    <property type="evidence" value="ECO:0007669"/>
    <property type="project" value="InterPro"/>
</dbReference>
<proteinExistence type="predicted"/>
<dbReference type="InterPro" id="IPR036864">
    <property type="entry name" value="Zn2-C6_fun-type_DNA-bd_sf"/>
</dbReference>
<feature type="region of interest" description="Disordered" evidence="1">
    <location>
        <begin position="742"/>
        <end position="786"/>
    </location>
</feature>
<sequence length="786" mass="85843">MEESSSNAWVVGPFVFTRSFHPGLPDYNAAEVQEHFQHDWPRRADEFTSWRRYFYPGESRCDSCFFHRLNCSRRHEDRCSHCRSSGAECRFTSSSALSPSEARALVPSYPSYPSRPLATASLPGISAAFSSIRAMSSVPRDTPPAAQNVQSFQHFAAFIQAVPNQRKKRCQLCNTFSPGGRAFRDCNFVISAEQAHGCDKCRNYGLFCIVDNIILPPCPGPSPSPALQFTSCLPCRVSKAKCERVHPCWHCVYVLRDPGACVRGNARGICPREVSVGVELYPYLSSMRGGPSGMGDRLPYPHRHEQPHDLHLQFMDWLAGGPIPMPPGYHQPDPAPDRPHLPQLRVLPFPIPSRAVPSIPRTLPPPPVQPPPTAPSLSQPDIEAEIETETETVIMQHPGPSIASGLSESGLSGAGLFGSRPVIIPPGDAVALQGSAGIRVLNVAEVPRCPPSPGPVVTLYDLNGVVPDLRMYLSLPEGHPERADPSFLPDEPLPHPNPTGTPALATVRASHLSVSEYADTELGCMERVDGSTICGRATRLVCADLEHVEALAVCSDCDRGGRALFDHELAMMDISSMRAYFCSPCTAAVAHNPRNYQDRRLNIWGLPLDTFDPAPDNGGSEPHYHYDYNASTSMGHPLPMTGCHCASKLLGHTICTPHRLEHFLQLRARARAMRDYVLATFGGRMVCPICLDRTGADAHGFVDARGVPSPCLGYACLACLGIVLLDPETHAIITRPPVAARRPSQLFDDNDNGNNATADNEDDEDDDEQQQPRADSQLVSVYSSLN</sequence>
<dbReference type="EMBL" id="DF977453">
    <property type="protein sequence ID" value="GAP84803.2"/>
    <property type="molecule type" value="Genomic_DNA"/>
</dbReference>
<feature type="compositionally biased region" description="Pro residues" evidence="1">
    <location>
        <begin position="362"/>
        <end position="374"/>
    </location>
</feature>
<protein>
    <recommendedName>
        <fullName evidence="4">Zn(2)-C6 fungal-type domain-containing protein</fullName>
    </recommendedName>
</protein>
<name>A0A1W2TB02_ROSNE</name>
<keyword evidence="3" id="KW-1185">Reference proteome</keyword>
<evidence type="ECO:0000313" key="3">
    <source>
        <dbReference type="Proteomes" id="UP000054516"/>
    </source>
</evidence>
<evidence type="ECO:0008006" key="4">
    <source>
        <dbReference type="Google" id="ProtNLM"/>
    </source>
</evidence>
<dbReference type="Proteomes" id="UP000054516">
    <property type="component" value="Unassembled WGS sequence"/>
</dbReference>
<feature type="compositionally biased region" description="Acidic residues" evidence="1">
    <location>
        <begin position="759"/>
        <end position="769"/>
    </location>
</feature>